<reference evidence="2" key="1">
    <citation type="submission" date="2016-10" db="EMBL/GenBank/DDBJ databases">
        <authorList>
            <person name="Varghese N."/>
            <person name="Submissions S."/>
        </authorList>
    </citation>
    <scope>NUCLEOTIDE SEQUENCE [LARGE SCALE GENOMIC DNA]</scope>
    <source>
        <strain evidence="2">DSM 46136</strain>
    </source>
</reference>
<sequence length="47" mass="5295">MLAEQYDEWTGARRYLGLDVLVRCHIRSVTQTATSDNEEVTIPALTA</sequence>
<name>A0A1I7AVV5_9ACTN</name>
<evidence type="ECO:0008006" key="3">
    <source>
        <dbReference type="Google" id="ProtNLM"/>
    </source>
</evidence>
<dbReference type="AlphaFoldDB" id="A0A1I7AVV5"/>
<dbReference type="EMBL" id="FPBA01000011">
    <property type="protein sequence ID" value="SFT79059.1"/>
    <property type="molecule type" value="Genomic_DNA"/>
</dbReference>
<proteinExistence type="predicted"/>
<evidence type="ECO:0000313" key="2">
    <source>
        <dbReference type="Proteomes" id="UP000199546"/>
    </source>
</evidence>
<gene>
    <name evidence="1" type="ORF">SAMN05660657_03072</name>
</gene>
<evidence type="ECO:0000313" key="1">
    <source>
        <dbReference type="EMBL" id="SFT79059.1"/>
    </source>
</evidence>
<dbReference type="Proteomes" id="UP000199546">
    <property type="component" value="Unassembled WGS sequence"/>
</dbReference>
<keyword evidence="2" id="KW-1185">Reference proteome</keyword>
<protein>
    <recommendedName>
        <fullName evidence="3">Transposase, Mutator family</fullName>
    </recommendedName>
</protein>
<organism evidence="1 2">
    <name type="scientific">Geodermatophilus amargosae</name>
    <dbReference type="NCBI Taxonomy" id="1296565"/>
    <lineage>
        <taxon>Bacteria</taxon>
        <taxon>Bacillati</taxon>
        <taxon>Actinomycetota</taxon>
        <taxon>Actinomycetes</taxon>
        <taxon>Geodermatophilales</taxon>
        <taxon>Geodermatophilaceae</taxon>
        <taxon>Geodermatophilus</taxon>
    </lineage>
</organism>
<accession>A0A1I7AVV5</accession>